<dbReference type="Proteomes" id="UP000002173">
    <property type="component" value="Chromosome 1"/>
</dbReference>
<dbReference type="OMA" id="LAHECEE"/>
<sequence length="1164" mass="130829">MDYEFFKTKVRSDFKNFVTQYKSSGITIIYGICNKDKDNQQKANVKTIQKIRSLLATLSVSQYRFCLVPMLGLPVLTGSGTPMEDVDSAEGDDTGSSKNWESLHQVMSDCISTSVCTRMTEALGYISKKHPPDQLQQYMFHDAVLRIYSKFGSLDIAAQGYLHMVDSIKQTDLFSRISTADFVITPYIFCVKTGYRLRQEASLFEIYQYFCASTARVLQRQSNLQSLTQTCDLLLDSTMLFLGVCSELGSVRPLLWLLTFIHTAIQYIYDCVNSTDEIGDMFNASTGTSRSQSRASFSLRHRRQSSSFQEVNRGTESEWSYVSYTNMPGAKSLISPKCITLSDVECVKHVNVFKMMKRYIGLMNTLAYKVALKLSRLIERNETLNIGDYNTDQECYKDYRTIEAQLWQKLQEPTTQNELIKETVECSAVNFSQGDLPRFANVIATAIQDRNALASITKDCNQLGWGINLGTTSISTYAWIGAYEPYPNLGAYMNIIQDALHANMDKVVIGPNLCLTPMSTLEESVNMYLRALAAAKINIGAGRLNMSGVYGQQVKYNSLTSRIKLNIYINQEVKEASVKLILREERNEGEDVYSNSYATEEISLPGIRLYKGLNQFDLKHTFRSTANYLLDTIVINSTEYETMQKPGTPIPLDIINQVVKCVKKQIRSPHILPCLMLPTQFIFDGPENCIEVCAYPCATSCANCEPVVLKGVCNYICYQVAAFTGGKIVISGGGFEYDLDKICLYSQGVRNTMVHVENTTEGLVLEIGEGKLCNHIICVPVTIGPILSDDIKQCVTVYEDEIRADTNLVFTVLPPFCREVMATQIGNTDIILQAIAPYYTLVESVYVDDKVLVNEPTLLEPSSKYYISLEHNLAKSRSDSVCNTDDVSIDNLSINTQMSSKVVSSESTFSDVLNKTGSQESASSGERLDTNRTFVTEHTSYQSQGKLAMVPQRLDKDNMNTDTQDIMRPEMIEQLTTTNGHIRNTQSEPSTSKQSVTPGSAVLDSIPYTEHNYQKQVIVNYRIFRHRCQHHSGSDTNGLERLSDVLQYSFTVPQSGPTDVVIDYQTPPHCFPGIPFDARIVLRATRDLVSFDYEMDVSDHWIVEGPIHGRNQSLKCGEIAQLRFKMEIRPLKQIAMAVLPTLDFRRLNCPPLHKEIFLLSVPNC</sequence>
<dbReference type="AlphaFoldDB" id="A7AX90"/>
<dbReference type="KEGG" id="bbo:BBOV_I000690"/>
<dbReference type="EMBL" id="AAXT01000006">
    <property type="protein sequence ID" value="EDO05163.1"/>
    <property type="molecule type" value="Genomic_DNA"/>
</dbReference>
<keyword evidence="2" id="KW-1185">Reference proteome</keyword>
<dbReference type="GeneID" id="5476817"/>
<protein>
    <submittedName>
        <fullName evidence="1">Uncharacterized protein</fullName>
    </submittedName>
</protein>
<comment type="caution">
    <text evidence="1">The sequence shown here is derived from an EMBL/GenBank/DDBJ whole genome shotgun (WGS) entry which is preliminary data.</text>
</comment>
<dbReference type="InParanoid" id="A7AX90"/>
<evidence type="ECO:0000313" key="1">
    <source>
        <dbReference type="EMBL" id="EDO05163.1"/>
    </source>
</evidence>
<organism evidence="1 2">
    <name type="scientific">Babesia bovis</name>
    <dbReference type="NCBI Taxonomy" id="5865"/>
    <lineage>
        <taxon>Eukaryota</taxon>
        <taxon>Sar</taxon>
        <taxon>Alveolata</taxon>
        <taxon>Apicomplexa</taxon>
        <taxon>Aconoidasida</taxon>
        <taxon>Piroplasmida</taxon>
        <taxon>Babesiidae</taxon>
        <taxon>Babesia</taxon>
    </lineage>
</organism>
<name>A7AX90_BABBO</name>
<reference evidence="1 2" key="1">
    <citation type="journal article" date="2007" name="PLoS Pathog.">
        <title>Genome sequence of Babesia bovis and comparative analysis of apicomplexan hemoprotozoa.</title>
        <authorList>
            <person name="Brayton K.A."/>
            <person name="Lau A.O.T."/>
            <person name="Herndon D.R."/>
            <person name="Hannick L."/>
            <person name="Kappmeyer L.S."/>
            <person name="Berens S.J."/>
            <person name="Bidwell S.L."/>
            <person name="Brown W.C."/>
            <person name="Crabtree J."/>
            <person name="Fadrosh D."/>
            <person name="Feldblum T."/>
            <person name="Forberger H.A."/>
            <person name="Haas B.J."/>
            <person name="Howell J.M."/>
            <person name="Khouri H."/>
            <person name="Koo H."/>
            <person name="Mann D.J."/>
            <person name="Norimine J."/>
            <person name="Paulsen I.T."/>
            <person name="Radune D."/>
            <person name="Ren Q."/>
            <person name="Smith R.K. Jr."/>
            <person name="Suarez C.E."/>
            <person name="White O."/>
            <person name="Wortman J.R."/>
            <person name="Knowles D.P. Jr."/>
            <person name="McElwain T.F."/>
            <person name="Nene V.M."/>
        </authorList>
    </citation>
    <scope>NUCLEOTIDE SEQUENCE [LARGE SCALE GENOMIC DNA]</scope>
    <source>
        <strain evidence="1">T2Bo</strain>
    </source>
</reference>
<gene>
    <name evidence="1" type="ORF">BBOV_I000690</name>
</gene>
<evidence type="ECO:0000313" key="2">
    <source>
        <dbReference type="Proteomes" id="UP000002173"/>
    </source>
</evidence>
<accession>A7AX90</accession>
<proteinExistence type="predicted"/>
<dbReference type="VEuPathDB" id="PiroplasmaDB:BBOV_I000690"/>